<dbReference type="GeneID" id="36594812"/>
<dbReference type="EMBL" id="KZ613786">
    <property type="protein sequence ID" value="PMD61716.1"/>
    <property type="molecule type" value="Genomic_DNA"/>
</dbReference>
<dbReference type="GO" id="GO:0016020">
    <property type="term" value="C:membrane"/>
    <property type="evidence" value="ECO:0007669"/>
    <property type="project" value="TreeGrafter"/>
</dbReference>
<organism evidence="3 4">
    <name type="scientific">Hyaloscypha bicolor E</name>
    <dbReference type="NCBI Taxonomy" id="1095630"/>
    <lineage>
        <taxon>Eukaryota</taxon>
        <taxon>Fungi</taxon>
        <taxon>Dikarya</taxon>
        <taxon>Ascomycota</taxon>
        <taxon>Pezizomycotina</taxon>
        <taxon>Leotiomycetes</taxon>
        <taxon>Helotiales</taxon>
        <taxon>Hyaloscyphaceae</taxon>
        <taxon>Hyaloscypha</taxon>
        <taxon>Hyaloscypha bicolor</taxon>
    </lineage>
</organism>
<dbReference type="GO" id="GO:0047499">
    <property type="term" value="F:calcium-independent phospholipase A2 activity"/>
    <property type="evidence" value="ECO:0007669"/>
    <property type="project" value="TreeGrafter"/>
</dbReference>
<dbReference type="SUPFAM" id="SSF52151">
    <property type="entry name" value="FabD/lysophospholipase-like"/>
    <property type="match status" value="1"/>
</dbReference>
<dbReference type="GO" id="GO:0016042">
    <property type="term" value="P:lipid catabolic process"/>
    <property type="evidence" value="ECO:0007669"/>
    <property type="project" value="UniProtKB-KW"/>
</dbReference>
<dbReference type="PANTHER" id="PTHR24185:SF1">
    <property type="entry name" value="CALCIUM-INDEPENDENT PHOSPHOLIPASE A2-GAMMA"/>
    <property type="match status" value="1"/>
</dbReference>
<dbReference type="Proteomes" id="UP000235371">
    <property type="component" value="Unassembled WGS sequence"/>
</dbReference>
<dbReference type="InterPro" id="IPR016035">
    <property type="entry name" value="Acyl_Trfase/lysoPLipase"/>
</dbReference>
<evidence type="ECO:0000256" key="1">
    <source>
        <dbReference type="ARBA" id="ARBA00022801"/>
    </source>
</evidence>
<dbReference type="PANTHER" id="PTHR24185">
    <property type="entry name" value="CALCIUM-INDEPENDENT PHOSPHOLIPASE A2-GAMMA"/>
    <property type="match status" value="1"/>
</dbReference>
<dbReference type="Gene3D" id="3.40.1090.10">
    <property type="entry name" value="Cytosolic phospholipase A2 catalytic domain"/>
    <property type="match status" value="1"/>
</dbReference>
<proteinExistence type="predicted"/>
<dbReference type="AlphaFoldDB" id="A0A2J6TFC1"/>
<dbReference type="OrthoDB" id="1658288at2759"/>
<dbReference type="GO" id="GO:0019369">
    <property type="term" value="P:arachidonate metabolic process"/>
    <property type="evidence" value="ECO:0007669"/>
    <property type="project" value="TreeGrafter"/>
</dbReference>
<evidence type="ECO:0008006" key="5">
    <source>
        <dbReference type="Google" id="ProtNLM"/>
    </source>
</evidence>
<name>A0A2J6TFC1_9HELO</name>
<evidence type="ECO:0000313" key="3">
    <source>
        <dbReference type="EMBL" id="PMD61716.1"/>
    </source>
</evidence>
<protein>
    <recommendedName>
        <fullName evidence="5">PNPLA domain-containing protein</fullName>
    </recommendedName>
</protein>
<evidence type="ECO:0000256" key="2">
    <source>
        <dbReference type="ARBA" id="ARBA00022963"/>
    </source>
</evidence>
<gene>
    <name evidence="3" type="ORF">K444DRAFT_662717</name>
</gene>
<keyword evidence="1" id="KW-0378">Hydrolase</keyword>
<keyword evidence="4" id="KW-1185">Reference proteome</keyword>
<keyword evidence="2" id="KW-0442">Lipid degradation</keyword>
<dbReference type="InParanoid" id="A0A2J6TFC1"/>
<sequence length="847" mass="96012">MLLFHEETMRYLSDAELKLEGILNGMEANKSSASIMVGLDLDAFLNFGPRFPDQRKLLDLIDGWTEQAQGSISPLKAVLHIALSRKAVPEHFIHRLDNLPVIRASLGCGLARRRKFDLATSLLKDALLKSRGAFRLIEFGYLSAELVKCFNALQEDEKGESTGKRALTLLTMKGNDLKMRTDLAYLTVAIGDSLIGQGKYGEAKAMFTTVLKTEDLPPRLAAVTALRMNKVNRRILLKDGCTLALASPLGTALSCVEEAEREVKLECITEIGATIAQLELNSQEDVFADHDVQNFLRATVETFSKDENLVQDWRLENVNVHLSEKKRTFSPERTPSPHITFDQEYRTEGISTNSSHEARSHIVHESWEQKSAFTLERGGVRSYASLLMLRALMTAIRRIELEYNDAHMTSFHPFGRPGSANKMSLDESSLVVFLPCHYFDYIVGAGTGGIAAIMLSRLRMSVQECLENFKRISSELFERRINVFGFPRPKYNKSILPSAIDTIISERTPSHSQSVQAVKFKRFLSPPDLCRTIVLAVRKERITSQPDETTPNQREFECLYLFRSYKIEEFDPDNPLRNYGWDINHTIRGVWFTTIVDPTFFEAAISEGDFSFDGGAGVNPTFEALEEIFRLHKNSPIMSASFGAGKPPLPVFLFGKGRGLPSLIMQREVFRLLKPDSIAALDCEEIHLLVQERARRLADGPKSFQYFRFNVEGDLGNVPFDECKTNRDDGMGGKCSTFEYITRCTDIELGKLQVQEQLRELATQLVKQRRQRIRDDPDRWERFACCTVYICSDDECRIDGKGIFNLRREMRAHLQVIHELPEGEQGQELETRLDECRKLPEYPGGPF</sequence>
<evidence type="ECO:0000313" key="4">
    <source>
        <dbReference type="Proteomes" id="UP000235371"/>
    </source>
</evidence>
<accession>A0A2J6TFC1</accession>
<dbReference type="RefSeq" id="XP_024738620.1">
    <property type="nucleotide sequence ID" value="XM_024886735.1"/>
</dbReference>
<reference evidence="3 4" key="1">
    <citation type="submission" date="2016-04" db="EMBL/GenBank/DDBJ databases">
        <title>A degradative enzymes factory behind the ericoid mycorrhizal symbiosis.</title>
        <authorList>
            <consortium name="DOE Joint Genome Institute"/>
            <person name="Martino E."/>
            <person name="Morin E."/>
            <person name="Grelet G."/>
            <person name="Kuo A."/>
            <person name="Kohler A."/>
            <person name="Daghino S."/>
            <person name="Barry K."/>
            <person name="Choi C."/>
            <person name="Cichocki N."/>
            <person name="Clum A."/>
            <person name="Copeland A."/>
            <person name="Hainaut M."/>
            <person name="Haridas S."/>
            <person name="Labutti K."/>
            <person name="Lindquist E."/>
            <person name="Lipzen A."/>
            <person name="Khouja H.-R."/>
            <person name="Murat C."/>
            <person name="Ohm R."/>
            <person name="Olson A."/>
            <person name="Spatafora J."/>
            <person name="Veneault-Fourrey C."/>
            <person name="Henrissat B."/>
            <person name="Grigoriev I."/>
            <person name="Martin F."/>
            <person name="Perotto S."/>
        </authorList>
    </citation>
    <scope>NUCLEOTIDE SEQUENCE [LARGE SCALE GENOMIC DNA]</scope>
    <source>
        <strain evidence="3 4">E</strain>
    </source>
</reference>
<keyword evidence="2" id="KW-0443">Lipid metabolism</keyword>